<dbReference type="OrthoDB" id="1894072at2759"/>
<dbReference type="AlphaFoldDB" id="A0A5D3D022"/>
<evidence type="ECO:0000256" key="3">
    <source>
        <dbReference type="PROSITE-ProRule" id="PRU00708"/>
    </source>
</evidence>
<dbReference type="InterPro" id="IPR032867">
    <property type="entry name" value="DYW_dom"/>
</dbReference>
<dbReference type="GO" id="GO:0009451">
    <property type="term" value="P:RNA modification"/>
    <property type="evidence" value="ECO:0007669"/>
    <property type="project" value="InterPro"/>
</dbReference>
<organism evidence="6 8">
    <name type="scientific">Cucumis melo var. makuwa</name>
    <name type="common">Oriental melon</name>
    <dbReference type="NCBI Taxonomy" id="1194695"/>
    <lineage>
        <taxon>Eukaryota</taxon>
        <taxon>Viridiplantae</taxon>
        <taxon>Streptophyta</taxon>
        <taxon>Embryophyta</taxon>
        <taxon>Tracheophyta</taxon>
        <taxon>Spermatophyta</taxon>
        <taxon>Magnoliopsida</taxon>
        <taxon>eudicotyledons</taxon>
        <taxon>Gunneridae</taxon>
        <taxon>Pentapetalae</taxon>
        <taxon>rosids</taxon>
        <taxon>fabids</taxon>
        <taxon>Cucurbitales</taxon>
        <taxon>Cucurbitaceae</taxon>
        <taxon>Benincaseae</taxon>
        <taxon>Cucumis</taxon>
    </lineage>
</organism>
<dbReference type="Proteomes" id="UP000321947">
    <property type="component" value="Unassembled WGS sequence"/>
</dbReference>
<feature type="repeat" description="PPR" evidence="3">
    <location>
        <begin position="496"/>
        <end position="530"/>
    </location>
</feature>
<evidence type="ECO:0000313" key="7">
    <source>
        <dbReference type="Proteomes" id="UP000321393"/>
    </source>
</evidence>
<dbReference type="PANTHER" id="PTHR24015">
    <property type="entry name" value="OS07G0578800 PROTEIN-RELATED"/>
    <property type="match status" value="1"/>
</dbReference>
<dbReference type="Pfam" id="PF01535">
    <property type="entry name" value="PPR"/>
    <property type="match status" value="4"/>
</dbReference>
<dbReference type="GO" id="GO:0008270">
    <property type="term" value="F:zinc ion binding"/>
    <property type="evidence" value="ECO:0007669"/>
    <property type="project" value="InterPro"/>
</dbReference>
<dbReference type="NCBIfam" id="TIGR00756">
    <property type="entry name" value="PPR"/>
    <property type="match status" value="4"/>
</dbReference>
<gene>
    <name evidence="6" type="ORF">E5676_scaffold35G003030</name>
    <name evidence="5" type="ORF">E6C27_scaffold65G001120</name>
</gene>
<sequence length="816" mass="92887">MKLTTIYCSFHGIRNLVSCPSKHAFGFQFRCWRSAAEGDIVHFRTEDIDNDYLLETRTISSRGHLRRALSLFYSSRQPHSHQTYAYLFHVCARLRCLQEGVGLHRYMLSQNPMVSFDLFVTNHLINMYCKCGHLDYANQLFNEMPRRNHVSWTVLISGLSQYGHVDECFYIFSRMLVDQRPNEFTVASLLTSFGEHDGERGRQIHGFALKRSLDASVYVANALITMYSKSYSEDGTFNDGKDDAWTMFKSIENPSLITWNSMIAGFCFRKLGYQAIYLFMQMNRHGIGFDRATLLSTLSSTRFCNRDEFGWRLGFCHQIHCQALKTAFTSEIEIITALVKTYAELGGNIADSYKLFVEAGYNRDIVLWTSIMAAFIDHDPGKTLSLFCQFRQEGLTPDGHTFSVVLKACAGFLTEKHASIYHSLLIKSMSEDDTVLNNALIHAYGRCGSISSSKKVFNQMKHHDLVSWNTMMKAYALHGQAEIALQLFTKMNVPPDATTFVSLLSACSHAGLVEEGTSLFNSITNYGIVCQLDHYACMVDILGRSGRVQEAHDFISKMPIEPDFVVWSSFLGSCRKYGAIGLAKLASCKLKELDPSNSLAYVQMSNLYCFNGSFYEADLIRTEMTGSRVRKEPGLSWVEIENQVHEFASGGRCHPQREVICNELEELIGRLKEIGYVPETRLAFYDVEQEQKEEQLYHHSEKLALVFSVMNDYNLGCVNNPIRIMKNIRICVDCHNFMKLASRLLQKEIVIRDSNRFHHFMAGLCSCNDYWIKLFSVTLPLISIISQFLTDYKILGGEDVVGPGFYFLLKYGTTAS</sequence>
<dbReference type="Gene3D" id="1.25.40.10">
    <property type="entry name" value="Tetratricopeptide repeat domain"/>
    <property type="match status" value="4"/>
</dbReference>
<evidence type="ECO:0000259" key="4">
    <source>
        <dbReference type="Pfam" id="PF14432"/>
    </source>
</evidence>
<dbReference type="FunFam" id="1.25.40.10:FF:000381">
    <property type="entry name" value="Pentatricopeptide repeat-containing protein"/>
    <property type="match status" value="1"/>
</dbReference>
<dbReference type="InterPro" id="IPR046848">
    <property type="entry name" value="E_motif"/>
</dbReference>
<dbReference type="PROSITE" id="PS51375">
    <property type="entry name" value="PPR"/>
    <property type="match status" value="4"/>
</dbReference>
<dbReference type="Pfam" id="PF13041">
    <property type="entry name" value="PPR_2"/>
    <property type="match status" value="1"/>
</dbReference>
<dbReference type="Pfam" id="PF14432">
    <property type="entry name" value="DYW_deaminase"/>
    <property type="match status" value="1"/>
</dbReference>
<feature type="repeat" description="PPR" evidence="3">
    <location>
        <begin position="433"/>
        <end position="467"/>
    </location>
</feature>
<dbReference type="InterPro" id="IPR046960">
    <property type="entry name" value="PPR_At4g14850-like_plant"/>
</dbReference>
<protein>
    <submittedName>
        <fullName evidence="6">Pentatricopeptide repeat-containing protein</fullName>
    </submittedName>
</protein>
<dbReference type="Pfam" id="PF12854">
    <property type="entry name" value="PPR_1"/>
    <property type="match status" value="1"/>
</dbReference>
<feature type="domain" description="DYW" evidence="4">
    <location>
        <begin position="675"/>
        <end position="771"/>
    </location>
</feature>
<evidence type="ECO:0000313" key="5">
    <source>
        <dbReference type="EMBL" id="KAA0034121.1"/>
    </source>
</evidence>
<name>A0A5D3D022_CUCMM</name>
<dbReference type="PANTHER" id="PTHR24015:SF548">
    <property type="entry name" value="OS08G0340900 PROTEIN"/>
    <property type="match status" value="1"/>
</dbReference>
<evidence type="ECO:0000313" key="6">
    <source>
        <dbReference type="EMBL" id="TYK15799.1"/>
    </source>
</evidence>
<feature type="repeat" description="PPR" evidence="3">
    <location>
        <begin position="117"/>
        <end position="151"/>
    </location>
</feature>
<keyword evidence="2" id="KW-0677">Repeat</keyword>
<dbReference type="Proteomes" id="UP000321393">
    <property type="component" value="Unassembled WGS sequence"/>
</dbReference>
<comment type="similarity">
    <text evidence="1">Belongs to the PPR family. PCMP-H subfamily.</text>
</comment>
<dbReference type="InterPro" id="IPR002885">
    <property type="entry name" value="PPR_rpt"/>
</dbReference>
<evidence type="ECO:0000256" key="1">
    <source>
        <dbReference type="ARBA" id="ARBA00006643"/>
    </source>
</evidence>
<proteinExistence type="inferred from homology"/>
<dbReference type="FunFam" id="1.25.40.10:FF:001093">
    <property type="entry name" value="Pentatricopeptide repeat-containing protein At2g34400"/>
    <property type="match status" value="1"/>
</dbReference>
<dbReference type="GO" id="GO:0003723">
    <property type="term" value="F:RNA binding"/>
    <property type="evidence" value="ECO:0007669"/>
    <property type="project" value="InterPro"/>
</dbReference>
<dbReference type="InterPro" id="IPR011990">
    <property type="entry name" value="TPR-like_helical_dom_sf"/>
</dbReference>
<dbReference type="EMBL" id="SSTE01020484">
    <property type="protein sequence ID" value="KAA0034121.1"/>
    <property type="molecule type" value="Genomic_DNA"/>
</dbReference>
<dbReference type="EMBL" id="SSTD01008475">
    <property type="protein sequence ID" value="TYK15799.1"/>
    <property type="molecule type" value="Genomic_DNA"/>
</dbReference>
<dbReference type="Pfam" id="PF20431">
    <property type="entry name" value="E_motif"/>
    <property type="match status" value="1"/>
</dbReference>
<feature type="repeat" description="PPR" evidence="3">
    <location>
        <begin position="255"/>
        <end position="289"/>
    </location>
</feature>
<reference evidence="7 8" key="1">
    <citation type="submission" date="2019-08" db="EMBL/GenBank/DDBJ databases">
        <title>Draft genome sequences of two oriental melons (Cucumis melo L. var makuwa).</title>
        <authorList>
            <person name="Kwon S.-Y."/>
        </authorList>
    </citation>
    <scope>NUCLEOTIDE SEQUENCE [LARGE SCALE GENOMIC DNA]</scope>
    <source>
        <strain evidence="8">cv. Chang Bougi</strain>
        <strain evidence="7">cv. SW 3</strain>
        <tissue evidence="6">Leaf</tissue>
    </source>
</reference>
<evidence type="ECO:0000313" key="8">
    <source>
        <dbReference type="Proteomes" id="UP000321947"/>
    </source>
</evidence>
<evidence type="ECO:0000256" key="2">
    <source>
        <dbReference type="ARBA" id="ARBA00022737"/>
    </source>
</evidence>
<comment type="caution">
    <text evidence="6">The sequence shown here is derived from an EMBL/GenBank/DDBJ whole genome shotgun (WGS) entry which is preliminary data.</text>
</comment>
<accession>A0A5D3D022</accession>